<dbReference type="EMBL" id="JABWDY010040746">
    <property type="protein sequence ID" value="KAF5177913.1"/>
    <property type="molecule type" value="Genomic_DNA"/>
</dbReference>
<keyword evidence="3" id="KW-1185">Reference proteome</keyword>
<feature type="region of interest" description="Disordered" evidence="1">
    <location>
        <begin position="464"/>
        <end position="483"/>
    </location>
</feature>
<comment type="caution">
    <text evidence="2">The sequence shown here is derived from an EMBL/GenBank/DDBJ whole genome shotgun (WGS) entry which is preliminary data.</text>
</comment>
<protein>
    <recommendedName>
        <fullName evidence="4">DUF4283 domain-containing protein</fullName>
    </recommendedName>
</protein>
<feature type="region of interest" description="Disordered" evidence="1">
    <location>
        <begin position="337"/>
        <end position="358"/>
    </location>
</feature>
<proteinExistence type="predicted"/>
<sequence length="536" mass="60802">MWIQVYGLPLERHTSENVRMIGASFGEVLAVDSVGSADERSPYARVQVMYNIHQPIKKEAMVRLSEGILKKHCVEVDPEAEMKIEDYKYREWEEEKNCQMEKMKLTKSLMEPTNAQSIMEGGMVTNVEDIANNKGDKMEEEEENMGVNGGINSILKDVESSKECSSGFRSMKVSPLQVMEAQINITSVTMADKSGSVISNPIDEPLALENNHPQYKSCKRALFLSDSPTSLPFQFNSSKPIVNPNPCPNSSLPLSSHQFDEPSEIPNLLPNLNLSQTLETTNNHVQSVSSSNPIKPPPEPILKKLNFRNHQSNPSFKKRKIELIKVLSQEGTEIKEGDTVKEGKRKKEKAFTSEEEEDRKGKKRKMSVVFTCDAVRGSIDMLERDRHFVTQERIDKLVELMKLFKHERITKKQEEVVKKELEWLRKRKFSMGRALVINGVPSIEETDDSYAIYMLSYGIPIDEDEDKEKDGGISGKEKTEGIDYICRPQNEQKEVQTSGNENSSSSSVSLNTRYVRKFKKDEGFAAAVPEQQPRQI</sequence>
<dbReference type="Proteomes" id="UP000554482">
    <property type="component" value="Unassembled WGS sequence"/>
</dbReference>
<name>A0A7J6UZ16_THATH</name>
<organism evidence="2 3">
    <name type="scientific">Thalictrum thalictroides</name>
    <name type="common">Rue-anemone</name>
    <name type="synonym">Anemone thalictroides</name>
    <dbReference type="NCBI Taxonomy" id="46969"/>
    <lineage>
        <taxon>Eukaryota</taxon>
        <taxon>Viridiplantae</taxon>
        <taxon>Streptophyta</taxon>
        <taxon>Embryophyta</taxon>
        <taxon>Tracheophyta</taxon>
        <taxon>Spermatophyta</taxon>
        <taxon>Magnoliopsida</taxon>
        <taxon>Ranunculales</taxon>
        <taxon>Ranunculaceae</taxon>
        <taxon>Thalictroideae</taxon>
        <taxon>Thalictrum</taxon>
    </lineage>
</organism>
<feature type="compositionally biased region" description="Low complexity" evidence="1">
    <location>
        <begin position="498"/>
        <end position="510"/>
    </location>
</feature>
<evidence type="ECO:0008006" key="4">
    <source>
        <dbReference type="Google" id="ProtNLM"/>
    </source>
</evidence>
<evidence type="ECO:0000256" key="1">
    <source>
        <dbReference type="SAM" id="MobiDB-lite"/>
    </source>
</evidence>
<dbReference type="AlphaFoldDB" id="A0A7J6UZ16"/>
<reference evidence="2 3" key="1">
    <citation type="submission" date="2020-06" db="EMBL/GenBank/DDBJ databases">
        <title>Transcriptomic and genomic resources for Thalictrum thalictroides and T. hernandezii: Facilitating candidate gene discovery in an emerging model plant lineage.</title>
        <authorList>
            <person name="Arias T."/>
            <person name="Riano-Pachon D.M."/>
            <person name="Di Stilio V.S."/>
        </authorList>
    </citation>
    <scope>NUCLEOTIDE SEQUENCE [LARGE SCALE GENOMIC DNA]</scope>
    <source>
        <strain evidence="3">cv. WT478/WT964</strain>
        <tissue evidence="2">Leaves</tissue>
    </source>
</reference>
<gene>
    <name evidence="2" type="ORF">FRX31_032499</name>
</gene>
<feature type="region of interest" description="Disordered" evidence="1">
    <location>
        <begin position="489"/>
        <end position="510"/>
    </location>
</feature>
<evidence type="ECO:0000313" key="3">
    <source>
        <dbReference type="Proteomes" id="UP000554482"/>
    </source>
</evidence>
<accession>A0A7J6UZ16</accession>
<feature type="compositionally biased region" description="Basic and acidic residues" evidence="1">
    <location>
        <begin position="468"/>
        <end position="481"/>
    </location>
</feature>
<evidence type="ECO:0000313" key="2">
    <source>
        <dbReference type="EMBL" id="KAF5177913.1"/>
    </source>
</evidence>